<name>A0A163LPL4_DIDRA</name>
<accession>A0A163LPL4</accession>
<reference evidence="1 2" key="1">
    <citation type="journal article" date="2016" name="Sci. Rep.">
        <title>Draft genome sequencing and secretome analysis of fungal phytopathogen Ascochyta rabiei provides insight into the necrotrophic effector repertoire.</title>
        <authorList>
            <person name="Verma S."/>
            <person name="Gazara R.K."/>
            <person name="Nizam S."/>
            <person name="Parween S."/>
            <person name="Chattopadhyay D."/>
            <person name="Verma P.K."/>
        </authorList>
    </citation>
    <scope>NUCLEOTIDE SEQUENCE [LARGE SCALE GENOMIC DNA]</scope>
    <source>
        <strain evidence="1 2">ArDII</strain>
    </source>
</reference>
<organism evidence="1 2">
    <name type="scientific">Didymella rabiei</name>
    <name type="common">Chickpea ascochyta blight fungus</name>
    <name type="synonym">Mycosphaerella rabiei</name>
    <dbReference type="NCBI Taxonomy" id="5454"/>
    <lineage>
        <taxon>Eukaryota</taxon>
        <taxon>Fungi</taxon>
        <taxon>Dikarya</taxon>
        <taxon>Ascomycota</taxon>
        <taxon>Pezizomycotina</taxon>
        <taxon>Dothideomycetes</taxon>
        <taxon>Pleosporomycetidae</taxon>
        <taxon>Pleosporales</taxon>
        <taxon>Pleosporineae</taxon>
        <taxon>Didymellaceae</taxon>
        <taxon>Ascochyta</taxon>
    </lineage>
</organism>
<dbReference type="EMBL" id="JYNV01000039">
    <property type="protein sequence ID" value="KZM27990.1"/>
    <property type="molecule type" value="Genomic_DNA"/>
</dbReference>
<dbReference type="AlphaFoldDB" id="A0A163LPL4"/>
<evidence type="ECO:0000313" key="1">
    <source>
        <dbReference type="EMBL" id="KZM27990.1"/>
    </source>
</evidence>
<evidence type="ECO:0000313" key="2">
    <source>
        <dbReference type="Proteomes" id="UP000076837"/>
    </source>
</evidence>
<comment type="caution">
    <text evidence="1">The sequence shown here is derived from an EMBL/GenBank/DDBJ whole genome shotgun (WGS) entry which is preliminary data.</text>
</comment>
<dbReference type="Proteomes" id="UP000076837">
    <property type="component" value="Unassembled WGS sequence"/>
</dbReference>
<gene>
    <name evidence="1" type="ORF">ST47_g867</name>
</gene>
<sequence length="122" mass="13293">MLTDANSGLLRNTPRTAPPAWRRLCDCMLQAFREPGSEPLTSPARVWTDALAVSPSVKSIPRVSLRRSLIGGSPAFRSLSRRGRTHQPLDLLYPLPELEFTEMIVCFGVCGISYASGSSAFG</sequence>
<protein>
    <submittedName>
        <fullName evidence="1">Uncharacterized protein</fullName>
    </submittedName>
</protein>
<proteinExistence type="predicted"/>
<keyword evidence="2" id="KW-1185">Reference proteome</keyword>